<name>A0A0G0DII3_9BACT</name>
<organism evidence="1 2">
    <name type="scientific">Candidatus Roizmanbacteria bacterium GW2011_GWC2_34_23</name>
    <dbReference type="NCBI Taxonomy" id="1618484"/>
    <lineage>
        <taxon>Bacteria</taxon>
        <taxon>Candidatus Roizmaniibacteriota</taxon>
    </lineage>
</organism>
<reference evidence="1 2" key="1">
    <citation type="journal article" date="2015" name="Nature">
        <title>rRNA introns, odd ribosomes, and small enigmatic genomes across a large radiation of phyla.</title>
        <authorList>
            <person name="Brown C.T."/>
            <person name="Hug L.A."/>
            <person name="Thomas B.C."/>
            <person name="Sharon I."/>
            <person name="Castelle C.J."/>
            <person name="Singh A."/>
            <person name="Wilkins M.J."/>
            <person name="Williams K.H."/>
            <person name="Banfield J.F."/>
        </authorList>
    </citation>
    <scope>NUCLEOTIDE SEQUENCE [LARGE SCALE GENOMIC DNA]</scope>
</reference>
<protein>
    <submittedName>
        <fullName evidence="1">Uncharacterized protein</fullName>
    </submittedName>
</protein>
<proteinExistence type="predicted"/>
<dbReference type="Proteomes" id="UP000034004">
    <property type="component" value="Unassembled WGS sequence"/>
</dbReference>
<dbReference type="STRING" id="1618484.UR56_C0003G0057"/>
<dbReference type="EMBL" id="LBPR01000003">
    <property type="protein sequence ID" value="KKP62950.1"/>
    <property type="molecule type" value="Genomic_DNA"/>
</dbReference>
<accession>A0A0G0DII3</accession>
<dbReference type="AlphaFoldDB" id="A0A0G0DII3"/>
<gene>
    <name evidence="1" type="ORF">UR56_C0003G0057</name>
</gene>
<sequence>MNKAQKIINGVRYNLEVWMMNPINGVYRFGAQVFTSNKIQSFSMRLIEEFIEDEIDNDKRKTYLEQVALCVVKNHIIDFLTSNKHAIITNLGYWFKEAKRQIDKETKE</sequence>
<evidence type="ECO:0000313" key="2">
    <source>
        <dbReference type="Proteomes" id="UP000034004"/>
    </source>
</evidence>
<comment type="caution">
    <text evidence="1">The sequence shown here is derived from an EMBL/GenBank/DDBJ whole genome shotgun (WGS) entry which is preliminary data.</text>
</comment>
<evidence type="ECO:0000313" key="1">
    <source>
        <dbReference type="EMBL" id="KKP62950.1"/>
    </source>
</evidence>